<proteinExistence type="predicted"/>
<dbReference type="OrthoDB" id="7772680at2759"/>
<organism evidence="2 3">
    <name type="scientific">Folsomia candida</name>
    <name type="common">Springtail</name>
    <dbReference type="NCBI Taxonomy" id="158441"/>
    <lineage>
        <taxon>Eukaryota</taxon>
        <taxon>Metazoa</taxon>
        <taxon>Ecdysozoa</taxon>
        <taxon>Arthropoda</taxon>
        <taxon>Hexapoda</taxon>
        <taxon>Collembola</taxon>
        <taxon>Entomobryomorpha</taxon>
        <taxon>Isotomoidea</taxon>
        <taxon>Isotomidae</taxon>
        <taxon>Proisotominae</taxon>
        <taxon>Folsomia</taxon>
    </lineage>
</organism>
<protein>
    <submittedName>
        <fullName evidence="2">Kinesin light chain</fullName>
    </submittedName>
</protein>
<dbReference type="InterPro" id="IPR041656">
    <property type="entry name" value="TPR_5"/>
</dbReference>
<dbReference type="PANTHER" id="PTHR46082:SF6">
    <property type="entry name" value="AAA+ ATPASE DOMAIN-CONTAINING PROTEIN-RELATED"/>
    <property type="match status" value="1"/>
</dbReference>
<evidence type="ECO:0000313" key="3">
    <source>
        <dbReference type="Proteomes" id="UP000198287"/>
    </source>
</evidence>
<dbReference type="InterPro" id="IPR053137">
    <property type="entry name" value="NLR-like"/>
</dbReference>
<dbReference type="Gene3D" id="1.25.40.10">
    <property type="entry name" value="Tetratricopeptide repeat domain"/>
    <property type="match status" value="2"/>
</dbReference>
<dbReference type="PANTHER" id="PTHR46082">
    <property type="entry name" value="ATP/GTP-BINDING PROTEIN-RELATED"/>
    <property type="match status" value="1"/>
</dbReference>
<dbReference type="InterPro" id="IPR011990">
    <property type="entry name" value="TPR-like_helical_dom_sf"/>
</dbReference>
<dbReference type="SUPFAM" id="SSF48452">
    <property type="entry name" value="TPR-like"/>
    <property type="match status" value="2"/>
</dbReference>
<feature type="domain" description="Tetratrico peptide repeat group 5" evidence="1">
    <location>
        <begin position="172"/>
        <end position="235"/>
    </location>
</feature>
<keyword evidence="3" id="KW-1185">Reference proteome</keyword>
<evidence type="ECO:0000313" key="2">
    <source>
        <dbReference type="EMBL" id="OXA46957.1"/>
    </source>
</evidence>
<gene>
    <name evidence="2" type="ORF">Fcan01_18367</name>
</gene>
<sequence length="482" mass="53458">MEFRTFNSLEISYGNPGDTIELSEKLKAPANDKSTENSQPRLSQMELMQNKTGSGQFAAAGGLEADVGIKLDSQQEPHHSSTLEKWSTLVASHTVAGKYAEAEDICREILAIETEHLGPNHPSTLVTKGNLASVLCLQGKNEEALALNLEVLKERRILYEDNHPLILYTMREVAGIFVDIGQDSEAEPVYKELLAGQLERYGLGSSEPTTTKQELATVLAKLGKNEEALPLLMESVPELILLLGESHEITLYGKKLISFVLSAIMENEGDRAVKWSPNVRVQSQTQDFNWAQANLLHDLGMCVEAESVYLEMLKQPEVKRMDTLITKSKLAAVRGDLGRVEEALQLYFEVVGETKDRVPAHDEFLLTNKNNAGGLLTLLGRRREAEVLFKEVIKERERHLGPNHPDTVTSKRNLAAVRQPGKRGGYIGMSRNDLDGPTSSFMSTRIVLAAVHPSSSSGGERSTHKWYDAIVSSFKKLWNRVE</sequence>
<dbReference type="AlphaFoldDB" id="A0A226DQK9"/>
<dbReference type="EMBL" id="LNIX01000014">
    <property type="protein sequence ID" value="OXA46957.1"/>
    <property type="molecule type" value="Genomic_DNA"/>
</dbReference>
<comment type="caution">
    <text evidence="2">The sequence shown here is derived from an EMBL/GenBank/DDBJ whole genome shotgun (WGS) entry which is preliminary data.</text>
</comment>
<dbReference type="STRING" id="158441.A0A226DQK9"/>
<accession>A0A226DQK9</accession>
<dbReference type="Pfam" id="PF13374">
    <property type="entry name" value="TPR_10"/>
    <property type="match status" value="1"/>
</dbReference>
<dbReference type="Pfam" id="PF12688">
    <property type="entry name" value="TPR_5"/>
    <property type="match status" value="1"/>
</dbReference>
<dbReference type="Pfam" id="PF13424">
    <property type="entry name" value="TPR_12"/>
    <property type="match status" value="1"/>
</dbReference>
<evidence type="ECO:0000259" key="1">
    <source>
        <dbReference type="Pfam" id="PF12688"/>
    </source>
</evidence>
<dbReference type="Proteomes" id="UP000198287">
    <property type="component" value="Unassembled WGS sequence"/>
</dbReference>
<name>A0A226DQK9_FOLCA</name>
<reference evidence="2 3" key="1">
    <citation type="submission" date="2015-12" db="EMBL/GenBank/DDBJ databases">
        <title>The genome of Folsomia candida.</title>
        <authorList>
            <person name="Faddeeva A."/>
            <person name="Derks M.F."/>
            <person name="Anvar Y."/>
            <person name="Smit S."/>
            <person name="Van Straalen N."/>
            <person name="Roelofs D."/>
        </authorList>
    </citation>
    <scope>NUCLEOTIDE SEQUENCE [LARGE SCALE GENOMIC DNA]</scope>
    <source>
        <strain evidence="2 3">VU population</strain>
        <tissue evidence="2">Whole body</tissue>
    </source>
</reference>